<accession>A0AAV2WI15</accession>
<dbReference type="AlphaFoldDB" id="A0AAV2WI15"/>
<dbReference type="RefSeq" id="WP_030136965.1">
    <property type="nucleotide sequence ID" value="NZ_LK021337.1"/>
</dbReference>
<reference evidence="2" key="1">
    <citation type="submission" date="2014-05" db="EMBL/GenBank/DDBJ databases">
        <authorList>
            <person name="Urmite Genomes"/>
        </authorList>
    </citation>
    <scope>NUCLEOTIDE SEQUENCE</scope>
    <source>
        <strain evidence="2">DSM 44074</strain>
    </source>
</reference>
<reference evidence="2" key="2">
    <citation type="submission" date="2015-09" db="EMBL/GenBank/DDBJ databases">
        <title>Draft genome sequence of Mycobacterium neoaurum DSM 44074.</title>
        <authorList>
            <person name="Croce O."/>
            <person name="Robert C."/>
            <person name="Raoult D."/>
            <person name="Drancourt M."/>
        </authorList>
    </citation>
    <scope>NUCLEOTIDE SEQUENCE</scope>
    <source>
        <strain evidence="2">DSM 44074</strain>
    </source>
</reference>
<dbReference type="EMBL" id="LK021337">
    <property type="protein sequence ID" value="CDQ43373.1"/>
    <property type="molecule type" value="Genomic_DNA"/>
</dbReference>
<name>A0AAV2WI15_MYCNE</name>
<dbReference type="Proteomes" id="UP000028864">
    <property type="component" value="Unassembled WGS sequence"/>
</dbReference>
<sequence length="189" mass="19707">MTGGAKRTALWFGSGGIALALLIGGCSDSTDGRPVGAGPTVTEPDFPTSRPDRTTTTPTQSPITPAPAPPPVTVPPGGENLAPQNGYVYIETKSGQTRCQISDRAVGCEAEFENSPEVDGFPANGVNITAAGEVTWLTGNLGDIPTVQLDYRTYTALGWTIVATEDGTRFTNDGTGHGMFVRIEGVETY</sequence>
<proteinExistence type="predicted"/>
<feature type="compositionally biased region" description="Low complexity" evidence="1">
    <location>
        <begin position="44"/>
        <end position="63"/>
    </location>
</feature>
<organism evidence="2 3">
    <name type="scientific">Mycolicibacterium neoaurum</name>
    <name type="common">Mycobacterium neoaurum</name>
    <dbReference type="NCBI Taxonomy" id="1795"/>
    <lineage>
        <taxon>Bacteria</taxon>
        <taxon>Bacillati</taxon>
        <taxon>Actinomycetota</taxon>
        <taxon>Actinomycetes</taxon>
        <taxon>Mycobacteriales</taxon>
        <taxon>Mycobacteriaceae</taxon>
        <taxon>Mycolicibacterium</taxon>
    </lineage>
</organism>
<protein>
    <submittedName>
        <fullName evidence="2">LpqJ protein</fullName>
    </submittedName>
</protein>
<gene>
    <name evidence="2" type="ORF">BN1047_01238</name>
</gene>
<evidence type="ECO:0000313" key="3">
    <source>
        <dbReference type="Proteomes" id="UP000028864"/>
    </source>
</evidence>
<evidence type="ECO:0000313" key="2">
    <source>
        <dbReference type="EMBL" id="CDQ43373.1"/>
    </source>
</evidence>
<dbReference type="PROSITE" id="PS51257">
    <property type="entry name" value="PROKAR_LIPOPROTEIN"/>
    <property type="match status" value="1"/>
</dbReference>
<feature type="region of interest" description="Disordered" evidence="1">
    <location>
        <begin position="30"/>
        <end position="68"/>
    </location>
</feature>
<evidence type="ECO:0000256" key="1">
    <source>
        <dbReference type="SAM" id="MobiDB-lite"/>
    </source>
</evidence>